<comment type="caution">
    <text evidence="3">The sequence shown here is derived from an EMBL/GenBank/DDBJ whole genome shotgun (WGS) entry which is preliminary data.</text>
</comment>
<dbReference type="SUPFAM" id="SSF56672">
    <property type="entry name" value="DNA/RNA polymerases"/>
    <property type="match status" value="1"/>
</dbReference>
<evidence type="ECO:0000313" key="4">
    <source>
        <dbReference type="Proteomes" id="UP001190700"/>
    </source>
</evidence>
<reference evidence="3 4" key="1">
    <citation type="journal article" date="2015" name="Genome Biol. Evol.">
        <title>Comparative Genomics of a Bacterivorous Green Alga Reveals Evolutionary Causalities and Consequences of Phago-Mixotrophic Mode of Nutrition.</title>
        <authorList>
            <person name="Burns J.A."/>
            <person name="Paasch A."/>
            <person name="Narechania A."/>
            <person name="Kim E."/>
        </authorList>
    </citation>
    <scope>NUCLEOTIDE SEQUENCE [LARGE SCALE GENOMIC DNA]</scope>
    <source>
        <strain evidence="3 4">PLY_AMNH</strain>
    </source>
</reference>
<keyword evidence="1" id="KW-0175">Coiled coil</keyword>
<dbReference type="AlphaFoldDB" id="A0AAE0ER37"/>
<feature type="region of interest" description="Disordered" evidence="2">
    <location>
        <begin position="97"/>
        <end position="120"/>
    </location>
</feature>
<keyword evidence="4" id="KW-1185">Reference proteome</keyword>
<evidence type="ECO:0000313" key="3">
    <source>
        <dbReference type="EMBL" id="KAK3237219.1"/>
    </source>
</evidence>
<sequence length="471" mass="53341">MPGARGELDYINVLGVPVGKVEAVSAEMLKKGALRDLLPGGGLAWHFYEFATLPHGMGLTKAARVSSAAWLGGFAQVWEDMRELFPTVTAFAITDQAGSEHNEHSESVAPEEPDAGHPPASRLETLVTQQIAMMQMMMAQMKDLNKRVEIVEDAAAKAMTQGSEAAQSGDTELEALKKLLYVPHVAGHPFPARLGTLETEMPQLYDLHNDKTYDGLSKRTNSSMRYEQSVLAPALSYMHDSIAYGPDLTFAMRLDNFLPLGRPATKAHLAGKGAEQKRGMARSWREQRGAWVRVKRRRYVSQVFLVPKTGTNKWRLVMDFRWLNAHCVKSWCKMETLKNCVSSPSQTISVSPSTCRMGTTRWFADELADVSYYPHGVGGYKTVPSFLWELTDKVVRLYGDNRAVVAMLFHFTSRNPELIRRMRRLWIHLKTSSSRRDIRSEANKWAERLSKGRDLEDWRLNRWWFMWSTLT</sequence>
<proteinExistence type="predicted"/>
<evidence type="ECO:0000256" key="2">
    <source>
        <dbReference type="SAM" id="MobiDB-lite"/>
    </source>
</evidence>
<organism evidence="3 4">
    <name type="scientific">Cymbomonas tetramitiformis</name>
    <dbReference type="NCBI Taxonomy" id="36881"/>
    <lineage>
        <taxon>Eukaryota</taxon>
        <taxon>Viridiplantae</taxon>
        <taxon>Chlorophyta</taxon>
        <taxon>Pyramimonadophyceae</taxon>
        <taxon>Pyramimonadales</taxon>
        <taxon>Pyramimonadaceae</taxon>
        <taxon>Cymbomonas</taxon>
    </lineage>
</organism>
<name>A0AAE0ER37_9CHLO</name>
<gene>
    <name evidence="3" type="ORF">CYMTET_52690</name>
</gene>
<dbReference type="InterPro" id="IPR043502">
    <property type="entry name" value="DNA/RNA_pol_sf"/>
</dbReference>
<accession>A0AAE0ER37</accession>
<protein>
    <submittedName>
        <fullName evidence="3">Uncharacterized protein</fullName>
    </submittedName>
</protein>
<dbReference type="Gene3D" id="3.10.10.10">
    <property type="entry name" value="HIV Type 1 Reverse Transcriptase, subunit A, domain 1"/>
    <property type="match status" value="1"/>
</dbReference>
<evidence type="ECO:0000256" key="1">
    <source>
        <dbReference type="SAM" id="Coils"/>
    </source>
</evidence>
<dbReference type="Proteomes" id="UP001190700">
    <property type="component" value="Unassembled WGS sequence"/>
</dbReference>
<feature type="coiled-coil region" evidence="1">
    <location>
        <begin position="134"/>
        <end position="161"/>
    </location>
</feature>
<dbReference type="EMBL" id="LGRX02034674">
    <property type="protein sequence ID" value="KAK3237219.1"/>
    <property type="molecule type" value="Genomic_DNA"/>
</dbReference>